<feature type="active site" evidence="8">
    <location>
        <position position="254"/>
    </location>
</feature>
<keyword evidence="8 11" id="KW-0012">Acyltransferase</keyword>
<keyword evidence="5 8" id="KW-0443">Lipid metabolism</keyword>
<keyword evidence="12" id="KW-1185">Reference proteome</keyword>
<dbReference type="PANTHER" id="PTHR43091:SF1">
    <property type="entry name" value="BETA-KETOACYL-[ACYL-CARRIER-PROTEIN] SYNTHASE III, CHLOROPLASTIC"/>
    <property type="match status" value="1"/>
</dbReference>
<dbReference type="CDD" id="cd00830">
    <property type="entry name" value="KAS_III"/>
    <property type="match status" value="1"/>
</dbReference>
<evidence type="ECO:0000313" key="11">
    <source>
        <dbReference type="EMBL" id="WZL75424.1"/>
    </source>
</evidence>
<keyword evidence="2 8" id="KW-0444">Lipid biosynthesis</keyword>
<dbReference type="RefSeq" id="WP_369017571.1">
    <property type="nucleotide sequence ID" value="NZ_CP121689.1"/>
</dbReference>
<dbReference type="Gene3D" id="3.40.47.10">
    <property type="match status" value="1"/>
</dbReference>
<dbReference type="GO" id="GO:0033818">
    <property type="term" value="F:beta-ketoacyl-acyl-carrier-protein synthase III activity"/>
    <property type="evidence" value="ECO:0007669"/>
    <property type="project" value="UniProtKB-EC"/>
</dbReference>
<evidence type="ECO:0000256" key="3">
    <source>
        <dbReference type="ARBA" id="ARBA00022679"/>
    </source>
</evidence>
<dbReference type="EC" id="2.3.1.180" evidence="8"/>
<reference evidence="11 12" key="1">
    <citation type="submission" date="2023-03" db="EMBL/GenBank/DDBJ databases">
        <title>Novel Species.</title>
        <authorList>
            <person name="Ma S."/>
        </authorList>
    </citation>
    <scope>NUCLEOTIDE SEQUENCE [LARGE SCALE GENOMIC DNA]</scope>
    <source>
        <strain evidence="11 12">B11</strain>
    </source>
</reference>
<keyword evidence="7 8" id="KW-0511">Multifunctional enzyme</keyword>
<evidence type="ECO:0000256" key="8">
    <source>
        <dbReference type="HAMAP-Rule" id="MF_01815"/>
    </source>
</evidence>
<dbReference type="InterPro" id="IPR016039">
    <property type="entry name" value="Thiolase-like"/>
</dbReference>
<dbReference type="InterPro" id="IPR013747">
    <property type="entry name" value="ACP_syn_III_C"/>
</dbReference>
<comment type="subcellular location">
    <subcellularLocation>
        <location evidence="8">Cytoplasm</location>
    </subcellularLocation>
</comment>
<dbReference type="NCBIfam" id="TIGR00747">
    <property type="entry name" value="fabH"/>
    <property type="match status" value="1"/>
</dbReference>
<comment type="domain">
    <text evidence="8">The last Arg residue of the ACP-binding site is essential for the weak association between ACP/AcpP and FabH.</text>
</comment>
<evidence type="ECO:0000256" key="4">
    <source>
        <dbReference type="ARBA" id="ARBA00022832"/>
    </source>
</evidence>
<dbReference type="InterPro" id="IPR013751">
    <property type="entry name" value="ACP_syn_III_N"/>
</dbReference>
<evidence type="ECO:0000313" key="12">
    <source>
        <dbReference type="Proteomes" id="UP001461341"/>
    </source>
</evidence>
<feature type="region of interest" description="ACP-binding" evidence="8">
    <location>
        <begin position="255"/>
        <end position="259"/>
    </location>
</feature>
<gene>
    <name evidence="8" type="primary">fabH</name>
    <name evidence="11" type="ORF">QBE54_07460</name>
</gene>
<sequence>MERFFAKVSGVGSYVPSKVLTNQDLEKMVDTSDEWITTRTGIKERRIASPQETTSSLALEAARRALQMAQVDPQELDLILVATVTPDMAFPATACLLQRELGAPRAACFDLEAGCTGFVYALVVAEKYLIGGGGNKALVVGAETLSKIVDWEDRATCVLFGDGAGACILEKTDHPGLLASYLGSDGGGAHLLELPAGGSRMPASKESVEGRMHYIKMNGNEVFKFAVRIMEEASKEVARRAGIGLEEVALFIPHQANIRIIDSAARRLKIPQEKIFVNVHKYGNTSSASIPIALDEAYREGRIKDGDLLLLVGFGAGLTWGSTVIRW</sequence>
<comment type="pathway">
    <text evidence="8">Lipid metabolism; fatty acid biosynthesis.</text>
</comment>
<evidence type="ECO:0000259" key="9">
    <source>
        <dbReference type="Pfam" id="PF08541"/>
    </source>
</evidence>
<dbReference type="EMBL" id="CP121689">
    <property type="protein sequence ID" value="WZL75424.1"/>
    <property type="molecule type" value="Genomic_DNA"/>
</dbReference>
<dbReference type="InterPro" id="IPR004655">
    <property type="entry name" value="FabH"/>
</dbReference>
<evidence type="ECO:0000256" key="5">
    <source>
        <dbReference type="ARBA" id="ARBA00023098"/>
    </source>
</evidence>
<evidence type="ECO:0000256" key="1">
    <source>
        <dbReference type="ARBA" id="ARBA00008642"/>
    </source>
</evidence>
<feature type="domain" description="Beta-ketoacyl-[acyl-carrier-protein] synthase III C-terminal" evidence="9">
    <location>
        <begin position="239"/>
        <end position="327"/>
    </location>
</feature>
<dbReference type="Proteomes" id="UP001461341">
    <property type="component" value="Chromosome"/>
</dbReference>
<dbReference type="NCBIfam" id="NF006829">
    <property type="entry name" value="PRK09352.1"/>
    <property type="match status" value="1"/>
</dbReference>
<evidence type="ECO:0000256" key="6">
    <source>
        <dbReference type="ARBA" id="ARBA00023160"/>
    </source>
</evidence>
<comment type="subunit">
    <text evidence="8">Homodimer.</text>
</comment>
<comment type="similarity">
    <text evidence="1 8">Belongs to the thiolase-like superfamily. FabH family.</text>
</comment>
<keyword evidence="3 8" id="KW-0808">Transferase</keyword>
<dbReference type="Pfam" id="PF08541">
    <property type="entry name" value="ACP_syn_III_C"/>
    <property type="match status" value="1"/>
</dbReference>
<keyword evidence="6 8" id="KW-0275">Fatty acid biosynthesis</keyword>
<feature type="active site" evidence="8">
    <location>
        <position position="115"/>
    </location>
</feature>
<organism evidence="11 12">
    <name type="scientific">Thermatribacter velox</name>
    <dbReference type="NCBI Taxonomy" id="3039681"/>
    <lineage>
        <taxon>Bacteria</taxon>
        <taxon>Pseudomonadati</taxon>
        <taxon>Atribacterota</taxon>
        <taxon>Atribacteria</taxon>
        <taxon>Atribacterales</taxon>
        <taxon>Thermatribacteraceae</taxon>
        <taxon>Thermatribacter</taxon>
    </lineage>
</organism>
<dbReference type="HAMAP" id="MF_01815">
    <property type="entry name" value="FabH"/>
    <property type="match status" value="1"/>
</dbReference>
<comment type="function">
    <text evidence="8">Catalyzes the condensation reaction of fatty acid synthesis by the addition to an acyl acceptor of two carbons from malonyl-ACP. Catalyzes the first condensation reaction which initiates fatty acid synthesis and may therefore play a role in governing the total rate of fatty acid production. Possesses both acetoacetyl-ACP synthase and acetyl transacylase activities. Its substrate specificity determines the biosynthesis of branched-chain and/or straight-chain of fatty acids.</text>
</comment>
<feature type="domain" description="Beta-ketoacyl-[acyl-carrier-protein] synthase III N-terminal" evidence="10">
    <location>
        <begin position="109"/>
        <end position="186"/>
    </location>
</feature>
<dbReference type="SUPFAM" id="SSF53901">
    <property type="entry name" value="Thiolase-like"/>
    <property type="match status" value="1"/>
</dbReference>
<name>A0ABZ2YCD2_9BACT</name>
<keyword evidence="4 8" id="KW-0276">Fatty acid metabolism</keyword>
<proteinExistence type="inferred from homology"/>
<dbReference type="Pfam" id="PF08545">
    <property type="entry name" value="ACP_syn_III"/>
    <property type="match status" value="1"/>
</dbReference>
<evidence type="ECO:0000259" key="10">
    <source>
        <dbReference type="Pfam" id="PF08545"/>
    </source>
</evidence>
<keyword evidence="8" id="KW-0963">Cytoplasm</keyword>
<evidence type="ECO:0000256" key="2">
    <source>
        <dbReference type="ARBA" id="ARBA00022516"/>
    </source>
</evidence>
<feature type="active site" evidence="8">
    <location>
        <position position="284"/>
    </location>
</feature>
<protein>
    <recommendedName>
        <fullName evidence="8">Beta-ketoacyl-[acyl-carrier-protein] synthase III</fullName>
        <shortName evidence="8">Beta-ketoacyl-ACP synthase III</shortName>
        <shortName evidence="8">KAS III</shortName>
        <ecNumber evidence="8">2.3.1.180</ecNumber>
    </recommendedName>
    <alternativeName>
        <fullName evidence="8">3-oxoacyl-[acyl-carrier-protein] synthase 3</fullName>
    </alternativeName>
    <alternativeName>
        <fullName evidence="8">3-oxoacyl-[acyl-carrier-protein] synthase III</fullName>
    </alternativeName>
</protein>
<comment type="catalytic activity">
    <reaction evidence="8">
        <text>malonyl-[ACP] + acetyl-CoA + H(+) = 3-oxobutanoyl-[ACP] + CO2 + CoA</text>
        <dbReference type="Rhea" id="RHEA:12080"/>
        <dbReference type="Rhea" id="RHEA-COMP:9623"/>
        <dbReference type="Rhea" id="RHEA-COMP:9625"/>
        <dbReference type="ChEBI" id="CHEBI:15378"/>
        <dbReference type="ChEBI" id="CHEBI:16526"/>
        <dbReference type="ChEBI" id="CHEBI:57287"/>
        <dbReference type="ChEBI" id="CHEBI:57288"/>
        <dbReference type="ChEBI" id="CHEBI:78449"/>
        <dbReference type="ChEBI" id="CHEBI:78450"/>
        <dbReference type="EC" id="2.3.1.180"/>
    </reaction>
</comment>
<accession>A0ABZ2YCD2</accession>
<dbReference type="PANTHER" id="PTHR43091">
    <property type="entry name" value="3-OXOACYL-[ACYL-CARRIER-PROTEIN] SYNTHASE"/>
    <property type="match status" value="1"/>
</dbReference>
<evidence type="ECO:0000256" key="7">
    <source>
        <dbReference type="ARBA" id="ARBA00023268"/>
    </source>
</evidence>